<gene>
    <name evidence="7" type="ORF">ACFQQG_05075</name>
</gene>
<reference evidence="7 8" key="1">
    <citation type="journal article" date="2019" name="Int. J. Syst. Evol. Microbiol.">
        <title>The Global Catalogue of Microorganisms (GCM) 10K type strain sequencing project: providing services to taxonomists for standard genome sequencing and annotation.</title>
        <authorList>
            <consortium name="The Broad Institute Genomics Platform"/>
            <consortium name="The Broad Institute Genome Sequencing Center for Infectious Disease"/>
            <person name="Wu L."/>
            <person name="Ma J."/>
        </authorList>
    </citation>
    <scope>NUCLEOTIDE SEQUENCE [LARGE SCALE GENOMIC DNA]</scope>
    <source>
        <strain evidence="7 8">JCM 30072</strain>
    </source>
</reference>
<dbReference type="Pfam" id="PF00440">
    <property type="entry name" value="TetR_N"/>
    <property type="match status" value="1"/>
</dbReference>
<dbReference type="InterPro" id="IPR039538">
    <property type="entry name" value="BetI_C"/>
</dbReference>
<feature type="DNA-binding region" description="H-T-H motif" evidence="5">
    <location>
        <begin position="35"/>
        <end position="54"/>
    </location>
</feature>
<feature type="domain" description="HTH tetR-type" evidence="6">
    <location>
        <begin position="12"/>
        <end position="72"/>
    </location>
</feature>
<dbReference type="InterPro" id="IPR009057">
    <property type="entry name" value="Homeodomain-like_sf"/>
</dbReference>
<keyword evidence="1" id="KW-0678">Repressor</keyword>
<dbReference type="Proteomes" id="UP001596445">
    <property type="component" value="Unassembled WGS sequence"/>
</dbReference>
<dbReference type="InterPro" id="IPR050109">
    <property type="entry name" value="HTH-type_TetR-like_transc_reg"/>
</dbReference>
<dbReference type="PANTHER" id="PTHR30328:SF54">
    <property type="entry name" value="HTH-TYPE TRANSCRIPTIONAL REPRESSOR SCO4008"/>
    <property type="match status" value="1"/>
</dbReference>
<evidence type="ECO:0000256" key="4">
    <source>
        <dbReference type="ARBA" id="ARBA00023163"/>
    </source>
</evidence>
<dbReference type="SUPFAM" id="SSF48498">
    <property type="entry name" value="Tetracyclin repressor-like, C-terminal domain"/>
    <property type="match status" value="1"/>
</dbReference>
<dbReference type="GO" id="GO:0003677">
    <property type="term" value="F:DNA binding"/>
    <property type="evidence" value="ECO:0007669"/>
    <property type="project" value="UniProtKB-UniRule"/>
</dbReference>
<dbReference type="InterPro" id="IPR036271">
    <property type="entry name" value="Tet_transcr_reg_TetR-rel_C_sf"/>
</dbReference>
<dbReference type="SUPFAM" id="SSF46689">
    <property type="entry name" value="Homeodomain-like"/>
    <property type="match status" value="1"/>
</dbReference>
<dbReference type="RefSeq" id="WP_267163434.1">
    <property type="nucleotide sequence ID" value="NZ_CP112972.1"/>
</dbReference>
<dbReference type="PROSITE" id="PS50977">
    <property type="entry name" value="HTH_TETR_2"/>
    <property type="match status" value="1"/>
</dbReference>
<evidence type="ECO:0000256" key="1">
    <source>
        <dbReference type="ARBA" id="ARBA00022491"/>
    </source>
</evidence>
<organism evidence="7 8">
    <name type="scientific">Halovenus salina</name>
    <dbReference type="NCBI Taxonomy" id="1510225"/>
    <lineage>
        <taxon>Archaea</taxon>
        <taxon>Methanobacteriati</taxon>
        <taxon>Methanobacteriota</taxon>
        <taxon>Stenosarchaea group</taxon>
        <taxon>Halobacteria</taxon>
        <taxon>Halobacteriales</taxon>
        <taxon>Haloarculaceae</taxon>
        <taxon>Halovenus</taxon>
    </lineage>
</organism>
<dbReference type="EMBL" id="JBHSZI010000001">
    <property type="protein sequence ID" value="MFC7057658.1"/>
    <property type="molecule type" value="Genomic_DNA"/>
</dbReference>
<dbReference type="Pfam" id="PF13977">
    <property type="entry name" value="TetR_C_6"/>
    <property type="match status" value="1"/>
</dbReference>
<evidence type="ECO:0000256" key="2">
    <source>
        <dbReference type="ARBA" id="ARBA00023015"/>
    </source>
</evidence>
<evidence type="ECO:0000313" key="8">
    <source>
        <dbReference type="Proteomes" id="UP001596445"/>
    </source>
</evidence>
<dbReference type="AlphaFoldDB" id="A0ABD5VWF8"/>
<dbReference type="GeneID" id="76629555"/>
<sequence>MDKSVSFLEEPENTREEILKATYDAFREHGYSDITIQKISDEFPKSKSLLYHHYDGKDDLLLDFLEFMLDQAEEQFPLQPGEGADAHIEQVIDAMFTPGEPVTDEDFSRAMVELRAQAAHDDRYEEYFTRTDRFTSKHVEYIIRSGIEQGVFQEVDPEETAALFQVMFVGLATQQVTSDESILEDCRSEFERYVRTCLLRDSADTD</sequence>
<accession>A0ABD5VWF8</accession>
<keyword evidence="3 5" id="KW-0238">DNA-binding</keyword>
<protein>
    <submittedName>
        <fullName evidence="7">TetR/AcrR family transcriptional regulator</fullName>
    </submittedName>
</protein>
<keyword evidence="8" id="KW-1185">Reference proteome</keyword>
<evidence type="ECO:0000256" key="5">
    <source>
        <dbReference type="PROSITE-ProRule" id="PRU00335"/>
    </source>
</evidence>
<dbReference type="PANTHER" id="PTHR30328">
    <property type="entry name" value="TRANSCRIPTIONAL REPRESSOR"/>
    <property type="match status" value="1"/>
</dbReference>
<dbReference type="Gene3D" id="1.10.357.10">
    <property type="entry name" value="Tetracycline Repressor, domain 2"/>
    <property type="match status" value="1"/>
</dbReference>
<evidence type="ECO:0000259" key="6">
    <source>
        <dbReference type="PROSITE" id="PS50977"/>
    </source>
</evidence>
<keyword evidence="2" id="KW-0805">Transcription regulation</keyword>
<keyword evidence="4" id="KW-0804">Transcription</keyword>
<evidence type="ECO:0000256" key="3">
    <source>
        <dbReference type="ARBA" id="ARBA00023125"/>
    </source>
</evidence>
<evidence type="ECO:0000313" key="7">
    <source>
        <dbReference type="EMBL" id="MFC7057658.1"/>
    </source>
</evidence>
<dbReference type="PRINTS" id="PR00455">
    <property type="entry name" value="HTHTETR"/>
</dbReference>
<dbReference type="InterPro" id="IPR001647">
    <property type="entry name" value="HTH_TetR"/>
</dbReference>
<proteinExistence type="predicted"/>
<comment type="caution">
    <text evidence="7">The sequence shown here is derived from an EMBL/GenBank/DDBJ whole genome shotgun (WGS) entry which is preliminary data.</text>
</comment>
<name>A0ABD5VWF8_9EURY</name>